<dbReference type="PANTHER" id="PTHR13822">
    <property type="entry name" value="ATP SYNTHASE DELTA/EPSILON CHAIN"/>
    <property type="match status" value="1"/>
</dbReference>
<reference evidence="14" key="1">
    <citation type="submission" date="2017-09" db="EMBL/GenBank/DDBJ databases">
        <title>Depth-based differentiation of microbial function through sediment-hosted aquifers and enrichment of novel symbionts in the deep terrestrial subsurface.</title>
        <authorList>
            <person name="Probst A.J."/>
            <person name="Ladd B."/>
            <person name="Jarett J.K."/>
            <person name="Geller-Mcgrath D.E."/>
            <person name="Sieber C.M.K."/>
            <person name="Emerson J.B."/>
            <person name="Anantharaman K."/>
            <person name="Thomas B.C."/>
            <person name="Malmstrom R."/>
            <person name="Stieglmeier M."/>
            <person name="Klingl A."/>
            <person name="Woyke T."/>
            <person name="Ryan C.M."/>
            <person name="Banfield J.F."/>
        </authorList>
    </citation>
    <scope>NUCLEOTIDE SEQUENCE [LARGE SCALE GENOMIC DNA]</scope>
</reference>
<dbReference type="EMBL" id="PFAP01000006">
    <property type="protein sequence ID" value="PIR94431.1"/>
    <property type="molecule type" value="Genomic_DNA"/>
</dbReference>
<evidence type="ECO:0000256" key="2">
    <source>
        <dbReference type="ARBA" id="ARBA00005712"/>
    </source>
</evidence>
<accession>A0A2H0V5T9</accession>
<keyword evidence="5 8" id="KW-0472">Membrane</keyword>
<dbReference type="Pfam" id="PF00401">
    <property type="entry name" value="ATP-synt_DE"/>
    <property type="match status" value="1"/>
</dbReference>
<sequence length="151" mass="16930">MDKINFKIATPEKVVFKEQVDQITLPTMQGEITILPNHIPLIAVLQPGELKIVIGQEEKMLSVSGGFIEVLADKVVVLADTAERAEDLDVERAEAARKRAEEALSQKKTDAKEFAKLSALIEKETARVRVARKHRIRIDQKGIGQKKYNED</sequence>
<evidence type="ECO:0000313" key="14">
    <source>
        <dbReference type="Proteomes" id="UP000229901"/>
    </source>
</evidence>
<keyword evidence="10" id="KW-0175">Coiled coil</keyword>
<organism evidence="13 14">
    <name type="scientific">Candidatus Falkowbacteria bacterium CG10_big_fil_rev_8_21_14_0_10_39_11</name>
    <dbReference type="NCBI Taxonomy" id="1974565"/>
    <lineage>
        <taxon>Bacteria</taxon>
        <taxon>Candidatus Falkowiibacteriota</taxon>
    </lineage>
</organism>
<evidence type="ECO:0000256" key="6">
    <source>
        <dbReference type="ARBA" id="ARBA00023196"/>
    </source>
</evidence>
<evidence type="ECO:0000259" key="11">
    <source>
        <dbReference type="Pfam" id="PF00401"/>
    </source>
</evidence>
<proteinExistence type="inferred from homology"/>
<dbReference type="InterPro" id="IPR020547">
    <property type="entry name" value="ATP_synth_F1_esu_C"/>
</dbReference>
<keyword evidence="8" id="KW-1003">Cell membrane</keyword>
<dbReference type="NCBIfam" id="TIGR01216">
    <property type="entry name" value="ATP_synt_epsi"/>
    <property type="match status" value="1"/>
</dbReference>
<evidence type="ECO:0000256" key="4">
    <source>
        <dbReference type="ARBA" id="ARBA00023065"/>
    </source>
</evidence>
<gene>
    <name evidence="8 13" type="primary">atpC</name>
    <name evidence="13" type="ORF">COT97_01455</name>
</gene>
<dbReference type="InterPro" id="IPR001469">
    <property type="entry name" value="ATP_synth_F1_dsu/esu"/>
</dbReference>
<evidence type="ECO:0000256" key="5">
    <source>
        <dbReference type="ARBA" id="ARBA00023136"/>
    </source>
</evidence>
<dbReference type="SUPFAM" id="SSF46604">
    <property type="entry name" value="Epsilon subunit of F1F0-ATP synthase C-terminal domain"/>
    <property type="match status" value="1"/>
</dbReference>
<dbReference type="GO" id="GO:0045259">
    <property type="term" value="C:proton-transporting ATP synthase complex"/>
    <property type="evidence" value="ECO:0007669"/>
    <property type="project" value="UniProtKB-KW"/>
</dbReference>
<dbReference type="CDD" id="cd12152">
    <property type="entry name" value="F1-ATPase_delta"/>
    <property type="match status" value="1"/>
</dbReference>
<evidence type="ECO:0000256" key="1">
    <source>
        <dbReference type="ARBA" id="ARBA00004202"/>
    </source>
</evidence>
<keyword evidence="3 8" id="KW-0813">Transport</keyword>
<dbReference type="Gene3D" id="2.60.15.10">
    <property type="entry name" value="F0F1 ATP synthase delta/epsilon subunit, N-terminal"/>
    <property type="match status" value="1"/>
</dbReference>
<dbReference type="GO" id="GO:0005524">
    <property type="term" value="F:ATP binding"/>
    <property type="evidence" value="ECO:0007669"/>
    <property type="project" value="UniProtKB-UniRule"/>
</dbReference>
<evidence type="ECO:0000313" key="13">
    <source>
        <dbReference type="EMBL" id="PIR94431.1"/>
    </source>
</evidence>
<dbReference type="HAMAP" id="MF_00530">
    <property type="entry name" value="ATP_synth_epsil_bac"/>
    <property type="match status" value="1"/>
</dbReference>
<dbReference type="PANTHER" id="PTHR13822:SF10">
    <property type="entry name" value="ATP SYNTHASE EPSILON CHAIN, CHLOROPLASTIC"/>
    <property type="match status" value="1"/>
</dbReference>
<comment type="subunit">
    <text evidence="8 9">F-type ATPases have 2 components, CF(1) - the catalytic core - and CF(0) - the membrane proton channel. CF(1) has five subunits: alpha(3), beta(3), gamma(1), delta(1), epsilon(1). CF(0) has three main subunits: a, b and c.</text>
</comment>
<dbReference type="NCBIfam" id="NF009980">
    <property type="entry name" value="PRK13446.1"/>
    <property type="match status" value="1"/>
</dbReference>
<feature type="domain" description="ATP synthase F1 complex delta/epsilon subunit N-terminal" evidence="12">
    <location>
        <begin position="5"/>
        <end position="82"/>
    </location>
</feature>
<evidence type="ECO:0000259" key="12">
    <source>
        <dbReference type="Pfam" id="PF02823"/>
    </source>
</evidence>
<keyword evidence="4 8" id="KW-0406">Ion transport</keyword>
<dbReference type="GO" id="GO:0005886">
    <property type="term" value="C:plasma membrane"/>
    <property type="evidence" value="ECO:0007669"/>
    <property type="project" value="UniProtKB-SubCell"/>
</dbReference>
<comment type="subcellular location">
    <subcellularLocation>
        <location evidence="1 8">Cell membrane</location>
        <topology evidence="1 8">Peripheral membrane protein</topology>
    </subcellularLocation>
</comment>
<feature type="domain" description="ATP synthase epsilon subunit C-terminal" evidence="11">
    <location>
        <begin position="86"/>
        <end position="131"/>
    </location>
</feature>
<name>A0A2H0V5T9_9BACT</name>
<keyword evidence="8" id="KW-0375">Hydrogen ion transport</keyword>
<comment type="caution">
    <text evidence="13">The sequence shown here is derived from an EMBL/GenBank/DDBJ whole genome shotgun (WGS) entry which is preliminary data.</text>
</comment>
<dbReference type="InterPro" id="IPR020546">
    <property type="entry name" value="ATP_synth_F1_dsu/esu_N"/>
</dbReference>
<dbReference type="InterPro" id="IPR036771">
    <property type="entry name" value="ATPsynth_dsu/esu_N"/>
</dbReference>
<evidence type="ECO:0000256" key="8">
    <source>
        <dbReference type="HAMAP-Rule" id="MF_00530"/>
    </source>
</evidence>
<evidence type="ECO:0000256" key="9">
    <source>
        <dbReference type="RuleBase" id="RU003656"/>
    </source>
</evidence>
<dbReference type="Pfam" id="PF02823">
    <property type="entry name" value="ATP-synt_DE_N"/>
    <property type="match status" value="1"/>
</dbReference>
<protein>
    <recommendedName>
        <fullName evidence="8">ATP synthase epsilon chain</fullName>
    </recommendedName>
    <alternativeName>
        <fullName evidence="8">ATP synthase F1 sector epsilon subunit</fullName>
    </alternativeName>
    <alternativeName>
        <fullName evidence="8">F-ATPase epsilon subunit</fullName>
    </alternativeName>
</protein>
<dbReference type="InterPro" id="IPR036794">
    <property type="entry name" value="ATP_F1_dsu/esu_C_sf"/>
</dbReference>
<feature type="coiled-coil region" evidence="10">
    <location>
        <begin position="78"/>
        <end position="110"/>
    </location>
</feature>
<evidence type="ECO:0000256" key="3">
    <source>
        <dbReference type="ARBA" id="ARBA00022448"/>
    </source>
</evidence>
<dbReference type="SUPFAM" id="SSF51344">
    <property type="entry name" value="Epsilon subunit of F1F0-ATP synthase N-terminal domain"/>
    <property type="match status" value="1"/>
</dbReference>
<comment type="similarity">
    <text evidence="2 8 9">Belongs to the ATPase epsilon chain family.</text>
</comment>
<dbReference type="GO" id="GO:0046933">
    <property type="term" value="F:proton-transporting ATP synthase activity, rotational mechanism"/>
    <property type="evidence" value="ECO:0007669"/>
    <property type="project" value="UniProtKB-UniRule"/>
</dbReference>
<evidence type="ECO:0000256" key="7">
    <source>
        <dbReference type="ARBA" id="ARBA00023310"/>
    </source>
</evidence>
<dbReference type="Proteomes" id="UP000229901">
    <property type="component" value="Unassembled WGS sequence"/>
</dbReference>
<keyword evidence="7 8" id="KW-0066">ATP synthesis</keyword>
<dbReference type="AlphaFoldDB" id="A0A2H0V5T9"/>
<comment type="function">
    <text evidence="8">Produces ATP from ADP in the presence of a proton gradient across the membrane.</text>
</comment>
<evidence type="ECO:0000256" key="10">
    <source>
        <dbReference type="SAM" id="Coils"/>
    </source>
</evidence>
<keyword evidence="6 8" id="KW-0139">CF(1)</keyword>